<dbReference type="PATRIC" id="fig|1423783.4.peg.1770"/>
<evidence type="ECO:0000313" key="19">
    <source>
        <dbReference type="Proteomes" id="UP000051922"/>
    </source>
</evidence>
<feature type="transmembrane region" description="Helical" evidence="17">
    <location>
        <begin position="327"/>
        <end position="348"/>
    </location>
</feature>
<evidence type="ECO:0000256" key="5">
    <source>
        <dbReference type="ARBA" id="ARBA00022960"/>
    </source>
</evidence>
<feature type="transmembrane region" description="Helical" evidence="17">
    <location>
        <begin position="210"/>
        <end position="227"/>
    </location>
</feature>
<evidence type="ECO:0000256" key="16">
    <source>
        <dbReference type="ARBA" id="ARBA00049966"/>
    </source>
</evidence>
<evidence type="ECO:0000256" key="10">
    <source>
        <dbReference type="ARBA" id="ARBA00033270"/>
    </source>
</evidence>
<feature type="transmembrane region" description="Helical" evidence="17">
    <location>
        <begin position="6"/>
        <end position="27"/>
    </location>
</feature>
<evidence type="ECO:0000256" key="1">
    <source>
        <dbReference type="ARBA" id="ARBA00004141"/>
    </source>
</evidence>
<keyword evidence="3" id="KW-0808">Transferase</keyword>
<feature type="transmembrane region" description="Helical" evidence="17">
    <location>
        <begin position="232"/>
        <end position="250"/>
    </location>
</feature>
<dbReference type="GO" id="GO:0005886">
    <property type="term" value="C:plasma membrane"/>
    <property type="evidence" value="ECO:0007669"/>
    <property type="project" value="TreeGrafter"/>
</dbReference>
<comment type="subcellular location">
    <subcellularLocation>
        <location evidence="1">Membrane</location>
        <topology evidence="1">Multi-pass membrane protein</topology>
    </subcellularLocation>
</comment>
<name>A0A0R1TWJ8_9LACO</name>
<evidence type="ECO:0000256" key="8">
    <source>
        <dbReference type="ARBA" id="ARBA00023136"/>
    </source>
</evidence>
<keyword evidence="6" id="KW-0573">Peptidoglycan synthesis</keyword>
<feature type="transmembrane region" description="Helical" evidence="17">
    <location>
        <begin position="39"/>
        <end position="61"/>
    </location>
</feature>
<dbReference type="STRING" id="1423783.FC50_GL001728"/>
<dbReference type="PANTHER" id="PTHR30474">
    <property type="entry name" value="CELL CYCLE PROTEIN"/>
    <property type="match status" value="1"/>
</dbReference>
<dbReference type="AlphaFoldDB" id="A0A0R1TWJ8"/>
<dbReference type="InterPro" id="IPR001182">
    <property type="entry name" value="FtsW/RodA"/>
</dbReference>
<reference evidence="18 19" key="1">
    <citation type="journal article" date="2015" name="Genome Announc.">
        <title>Expanding the biotechnology potential of lactobacilli through comparative genomics of 213 strains and associated genera.</title>
        <authorList>
            <person name="Sun Z."/>
            <person name="Harris H.M."/>
            <person name="McCann A."/>
            <person name="Guo C."/>
            <person name="Argimon S."/>
            <person name="Zhang W."/>
            <person name="Yang X."/>
            <person name="Jeffery I.B."/>
            <person name="Cooney J.C."/>
            <person name="Kagawa T.F."/>
            <person name="Liu W."/>
            <person name="Song Y."/>
            <person name="Salvetti E."/>
            <person name="Wrobel A."/>
            <person name="Rasinkangas P."/>
            <person name="Parkhill J."/>
            <person name="Rea M.C."/>
            <person name="O'Sullivan O."/>
            <person name="Ritari J."/>
            <person name="Douillard F.P."/>
            <person name="Paul Ross R."/>
            <person name="Yang R."/>
            <person name="Briner A.E."/>
            <person name="Felis G.E."/>
            <person name="de Vos W.M."/>
            <person name="Barrangou R."/>
            <person name="Klaenhammer T.R."/>
            <person name="Caufield P.W."/>
            <person name="Cui Y."/>
            <person name="Zhang H."/>
            <person name="O'Toole P.W."/>
        </authorList>
    </citation>
    <scope>NUCLEOTIDE SEQUENCE [LARGE SCALE GENOMIC DNA]</scope>
    <source>
        <strain evidence="18 19">DSM 15945</strain>
    </source>
</reference>
<comment type="similarity">
    <text evidence="11">Belongs to the SEDS family. FtsW subfamily.</text>
</comment>
<sequence>MLSCFGGSAAALPTVGTYAIIVFNIMVKKGDQVLGPKRAYIDLYVLAPYVVLSLFSIIMVYSASGDYIHMQFDLSTTAYMWRQMAFVLVGFALCTVTFMLRIGVLRRPWFLGGGMVITIALLMYLLVKGRVNPSTAINGASSWIPVGPINIQPSEIGKLLIVLYLAHMLTRREVNLNPRSLIDSARVLRAPLGMVVVILILVFLQPDTGGAAILASIIIVMVFASGLRWQTGLGFLTVGGLLAGGGYYLLVNKFQGLLSSHYQGRRLLAVLHPFAMQKVEGKQLVNSMYAINHGGLFGVGLGNGTIKLGYLPEPYTDFILSVITEELGILGGIVVVGMIFFLVWRTMLVGIRAHSTYKALLMYGIATMLFIQTTFNVGGVLGVLPITGVTLPFVSYGGSSFMILSVAIGIVLNVSATERRDRAAGIGADGRLDVK</sequence>
<dbReference type="GO" id="GO:0008360">
    <property type="term" value="P:regulation of cell shape"/>
    <property type="evidence" value="ECO:0007669"/>
    <property type="project" value="UniProtKB-KW"/>
</dbReference>
<dbReference type="GO" id="GO:0008955">
    <property type="term" value="F:peptidoglycan glycosyltransferase activity"/>
    <property type="evidence" value="ECO:0007669"/>
    <property type="project" value="UniProtKB-EC"/>
</dbReference>
<evidence type="ECO:0000256" key="7">
    <source>
        <dbReference type="ARBA" id="ARBA00022989"/>
    </source>
</evidence>
<evidence type="ECO:0000256" key="17">
    <source>
        <dbReference type="SAM" id="Phobius"/>
    </source>
</evidence>
<evidence type="ECO:0000256" key="11">
    <source>
        <dbReference type="ARBA" id="ARBA00038053"/>
    </source>
</evidence>
<dbReference type="PROSITE" id="PS00428">
    <property type="entry name" value="FTSW_RODA_SPOVE"/>
    <property type="match status" value="1"/>
</dbReference>
<dbReference type="GO" id="GO:0051301">
    <property type="term" value="P:cell division"/>
    <property type="evidence" value="ECO:0007669"/>
    <property type="project" value="InterPro"/>
</dbReference>
<evidence type="ECO:0000256" key="6">
    <source>
        <dbReference type="ARBA" id="ARBA00022984"/>
    </source>
</evidence>
<feature type="transmembrane region" description="Helical" evidence="17">
    <location>
        <begin position="393"/>
        <end position="412"/>
    </location>
</feature>
<comment type="catalytic activity">
    <reaction evidence="15">
        <text>[GlcNAc-(1-&gt;4)-Mur2Ac(oyl-L-Ala-gamma-D-Glu-L-Lys-D-Ala-D-Ala)](n)-di-trans,octa-cis-undecaprenyl diphosphate + beta-D-GlcNAc-(1-&gt;4)-Mur2Ac(oyl-L-Ala-gamma-D-Glu-L-Lys-D-Ala-D-Ala)-di-trans,octa-cis-undecaprenyl diphosphate = [GlcNAc-(1-&gt;4)-Mur2Ac(oyl-L-Ala-gamma-D-Glu-L-Lys-D-Ala-D-Ala)](n+1)-di-trans,octa-cis-undecaprenyl diphosphate + di-trans,octa-cis-undecaprenyl diphosphate + H(+)</text>
        <dbReference type="Rhea" id="RHEA:23708"/>
        <dbReference type="Rhea" id="RHEA-COMP:9602"/>
        <dbReference type="Rhea" id="RHEA-COMP:9603"/>
        <dbReference type="ChEBI" id="CHEBI:15378"/>
        <dbReference type="ChEBI" id="CHEBI:58405"/>
        <dbReference type="ChEBI" id="CHEBI:60033"/>
        <dbReference type="ChEBI" id="CHEBI:78435"/>
        <dbReference type="EC" id="2.4.99.28"/>
    </reaction>
</comment>
<accession>A0A0R1TWJ8</accession>
<gene>
    <name evidence="18" type="ORF">FC50_GL001728</name>
</gene>
<dbReference type="EMBL" id="AZFJ01000052">
    <property type="protein sequence ID" value="KRL85559.1"/>
    <property type="molecule type" value="Genomic_DNA"/>
</dbReference>
<dbReference type="PANTHER" id="PTHR30474:SF2">
    <property type="entry name" value="PEPTIDOGLYCAN GLYCOSYLTRANSFERASE FTSW-RELATED"/>
    <property type="match status" value="1"/>
</dbReference>
<evidence type="ECO:0000256" key="3">
    <source>
        <dbReference type="ARBA" id="ARBA00022679"/>
    </source>
</evidence>
<feature type="transmembrane region" description="Helical" evidence="17">
    <location>
        <begin position="81"/>
        <end position="102"/>
    </location>
</feature>
<evidence type="ECO:0000256" key="4">
    <source>
        <dbReference type="ARBA" id="ARBA00022692"/>
    </source>
</evidence>
<keyword evidence="8 17" id="KW-0472">Membrane</keyword>
<evidence type="ECO:0000256" key="2">
    <source>
        <dbReference type="ARBA" id="ARBA00022676"/>
    </source>
</evidence>
<comment type="caution">
    <text evidence="18">The sequence shown here is derived from an EMBL/GenBank/DDBJ whole genome shotgun (WGS) entry which is preliminary data.</text>
</comment>
<feature type="transmembrane region" description="Helical" evidence="17">
    <location>
        <begin position="187"/>
        <end position="204"/>
    </location>
</feature>
<dbReference type="GO" id="GO:0032153">
    <property type="term" value="C:cell division site"/>
    <property type="evidence" value="ECO:0007669"/>
    <property type="project" value="TreeGrafter"/>
</dbReference>
<feature type="transmembrane region" description="Helical" evidence="17">
    <location>
        <begin position="147"/>
        <end position="166"/>
    </location>
</feature>
<comment type="function">
    <text evidence="16">Peptidoglycan polymerase that is essential for cell division.</text>
</comment>
<protein>
    <recommendedName>
        <fullName evidence="12">Probable peptidoglycan glycosyltransferase FtsW</fullName>
        <ecNumber evidence="14">2.4.99.28</ecNumber>
    </recommendedName>
    <alternativeName>
        <fullName evidence="13">Cell division protein FtsW</fullName>
    </alternativeName>
    <alternativeName>
        <fullName evidence="10">Cell wall polymerase</fullName>
    </alternativeName>
    <alternativeName>
        <fullName evidence="9">Peptidoglycan polymerase</fullName>
    </alternativeName>
</protein>
<feature type="transmembrane region" description="Helical" evidence="17">
    <location>
        <begin position="109"/>
        <end position="127"/>
    </location>
</feature>
<keyword evidence="19" id="KW-1185">Reference proteome</keyword>
<evidence type="ECO:0000256" key="14">
    <source>
        <dbReference type="ARBA" id="ARBA00044770"/>
    </source>
</evidence>
<evidence type="ECO:0000313" key="18">
    <source>
        <dbReference type="EMBL" id="KRL85559.1"/>
    </source>
</evidence>
<evidence type="ECO:0000256" key="9">
    <source>
        <dbReference type="ARBA" id="ARBA00032370"/>
    </source>
</evidence>
<evidence type="ECO:0000256" key="13">
    <source>
        <dbReference type="ARBA" id="ARBA00041418"/>
    </source>
</evidence>
<proteinExistence type="inferred from homology"/>
<keyword evidence="2" id="KW-0328">Glycosyltransferase</keyword>
<dbReference type="GO" id="GO:0015648">
    <property type="term" value="F:lipid-linked peptidoglycan transporter activity"/>
    <property type="evidence" value="ECO:0007669"/>
    <property type="project" value="TreeGrafter"/>
</dbReference>
<evidence type="ECO:0000256" key="12">
    <source>
        <dbReference type="ARBA" id="ARBA00041185"/>
    </source>
</evidence>
<keyword evidence="7 17" id="KW-1133">Transmembrane helix</keyword>
<dbReference type="GO" id="GO:0009252">
    <property type="term" value="P:peptidoglycan biosynthetic process"/>
    <property type="evidence" value="ECO:0007669"/>
    <property type="project" value="UniProtKB-KW"/>
</dbReference>
<organism evidence="18 19">
    <name type="scientific">Lacticaseibacillus pantheris DSM 15945 = JCM 12539 = NBRC 106106</name>
    <dbReference type="NCBI Taxonomy" id="1423783"/>
    <lineage>
        <taxon>Bacteria</taxon>
        <taxon>Bacillati</taxon>
        <taxon>Bacillota</taxon>
        <taxon>Bacilli</taxon>
        <taxon>Lactobacillales</taxon>
        <taxon>Lactobacillaceae</taxon>
        <taxon>Lacticaseibacillus</taxon>
    </lineage>
</organism>
<keyword evidence="5" id="KW-0133">Cell shape</keyword>
<evidence type="ECO:0000256" key="15">
    <source>
        <dbReference type="ARBA" id="ARBA00049902"/>
    </source>
</evidence>
<dbReference type="Proteomes" id="UP000051922">
    <property type="component" value="Unassembled WGS sequence"/>
</dbReference>
<dbReference type="InterPro" id="IPR018365">
    <property type="entry name" value="Cell_cycle_FtsW-rel_CS"/>
</dbReference>
<keyword evidence="4 17" id="KW-0812">Transmembrane</keyword>
<dbReference type="Pfam" id="PF01098">
    <property type="entry name" value="FTSW_RODA_SPOVE"/>
    <property type="match status" value="1"/>
</dbReference>
<dbReference type="EC" id="2.4.99.28" evidence="14"/>
<feature type="transmembrane region" description="Helical" evidence="17">
    <location>
        <begin position="360"/>
        <end position="387"/>
    </location>
</feature>